<gene>
    <name evidence="1" type="ORF">ENO47_05440</name>
</gene>
<evidence type="ECO:0008006" key="2">
    <source>
        <dbReference type="Google" id="ProtNLM"/>
    </source>
</evidence>
<accession>A0A7C2VG05</accession>
<protein>
    <recommendedName>
        <fullName evidence="2">Flagellar protein FlgJ N-terminal domain-containing protein</fullName>
    </recommendedName>
</protein>
<organism evidence="1">
    <name type="scientific">Hydrogenobacter sp</name>
    <dbReference type="NCBI Taxonomy" id="2152829"/>
    <lineage>
        <taxon>Bacteria</taxon>
        <taxon>Pseudomonadati</taxon>
        <taxon>Aquificota</taxon>
        <taxon>Aquificia</taxon>
        <taxon>Aquificales</taxon>
        <taxon>Aquificaceae</taxon>
        <taxon>Hydrogenobacter</taxon>
    </lineage>
</organism>
<comment type="caution">
    <text evidence="1">The sequence shown here is derived from an EMBL/GenBank/DDBJ whole genome shotgun (WGS) entry which is preliminary data.</text>
</comment>
<sequence length="91" mass="10478">MDKVLFSNPSLTYSELVKRDKKEIATEFESILLKEILKEAFKPMLQNKSFDTKLYYDSFLEGISKKLAEAGGIGIAKFILENLKGWEELKK</sequence>
<evidence type="ECO:0000313" key="1">
    <source>
        <dbReference type="EMBL" id="HEW46095.1"/>
    </source>
</evidence>
<proteinExistence type="predicted"/>
<reference evidence="1" key="1">
    <citation type="journal article" date="2020" name="mSystems">
        <title>Genome- and Community-Level Interaction Insights into Carbon Utilization and Element Cycling Functions of Hydrothermarchaeota in Hydrothermal Sediment.</title>
        <authorList>
            <person name="Zhou Z."/>
            <person name="Liu Y."/>
            <person name="Xu W."/>
            <person name="Pan J."/>
            <person name="Luo Z.H."/>
            <person name="Li M."/>
        </authorList>
    </citation>
    <scope>NUCLEOTIDE SEQUENCE [LARGE SCALE GENOMIC DNA]</scope>
    <source>
        <strain evidence="1">SpSt-132</strain>
    </source>
</reference>
<name>A0A7C2VG05_9AQUI</name>
<dbReference type="EMBL" id="DSFP01000047">
    <property type="protein sequence ID" value="HEW46095.1"/>
    <property type="molecule type" value="Genomic_DNA"/>
</dbReference>
<dbReference type="AlphaFoldDB" id="A0A7C2VG05"/>